<evidence type="ECO:0000256" key="1">
    <source>
        <dbReference type="SAM" id="MobiDB-lite"/>
    </source>
</evidence>
<comment type="caution">
    <text evidence="2">The sequence shown here is derived from an EMBL/GenBank/DDBJ whole genome shotgun (WGS) entry which is preliminary data.</text>
</comment>
<dbReference type="AlphaFoldDB" id="A0AAD9E6K2"/>
<evidence type="ECO:0000313" key="3">
    <source>
        <dbReference type="Proteomes" id="UP001239994"/>
    </source>
</evidence>
<keyword evidence="3" id="KW-1185">Reference proteome</keyword>
<gene>
    <name evidence="2" type="ORF">P4O66_003754</name>
</gene>
<dbReference type="Proteomes" id="UP001239994">
    <property type="component" value="Unassembled WGS sequence"/>
</dbReference>
<organism evidence="2 3">
    <name type="scientific">Electrophorus voltai</name>
    <dbReference type="NCBI Taxonomy" id="2609070"/>
    <lineage>
        <taxon>Eukaryota</taxon>
        <taxon>Metazoa</taxon>
        <taxon>Chordata</taxon>
        <taxon>Craniata</taxon>
        <taxon>Vertebrata</taxon>
        <taxon>Euteleostomi</taxon>
        <taxon>Actinopterygii</taxon>
        <taxon>Neopterygii</taxon>
        <taxon>Teleostei</taxon>
        <taxon>Ostariophysi</taxon>
        <taxon>Gymnotiformes</taxon>
        <taxon>Gymnotoidei</taxon>
        <taxon>Gymnotidae</taxon>
        <taxon>Electrophorus</taxon>
    </lineage>
</organism>
<evidence type="ECO:0000313" key="2">
    <source>
        <dbReference type="EMBL" id="KAK1803942.1"/>
    </source>
</evidence>
<feature type="compositionally biased region" description="Polar residues" evidence="1">
    <location>
        <begin position="510"/>
        <end position="519"/>
    </location>
</feature>
<dbReference type="EMBL" id="JAROKS010000004">
    <property type="protein sequence ID" value="KAK1803942.1"/>
    <property type="molecule type" value="Genomic_DNA"/>
</dbReference>
<feature type="region of interest" description="Disordered" evidence="1">
    <location>
        <begin position="302"/>
        <end position="519"/>
    </location>
</feature>
<name>A0AAD9E6K2_9TELE</name>
<feature type="region of interest" description="Disordered" evidence="1">
    <location>
        <begin position="37"/>
        <end position="64"/>
    </location>
</feature>
<accession>A0AAD9E6K2</accession>
<sequence length="662" mass="70521">MTVLRSRFTLTLGTPVMGGRGTLALCCGGAFPKQKRSRREALRSTHLGSGPGSDALTRPSEADVENVSAAGVTRDMDGLQWKPRDLTDRALKSCPDAAVFTVRLDYTLTLRVSCLVTSTAECCSESGRQYRPLLKQVIVCHDAGGEKLMVSVEEKRVSGLVAGVDGGFVSKQSPGNTVIHSTVVTGNTVIHSTLVTGNTVIHSTLVTGNKVIHSTLVTGNTNPSTLSASSGLAQISCNQPLAGPFCSSTLERLSAHRRTSLCSQDSEMSSITSYSSGVHCWLECQSFGVPFQLQKINRAGSPGPPPWLYQAPRGDKAGSPGPPPWLYQAPRGDKAGSPGPPPWLYQAPRGDKAGSPGPPPWLYQAPRGDKAGSPGPPPWLYQAPRGDKAGSPGPPPWLYQAPRGDKAGSPGPPPWLYQAPRGDKAGSPGPPPWLYQAPRGDKAGSPGPPPWLYQAPRGDKAGSPGPPPWLYQAPRGDKAGSPGPPPWLYQAPRGDKAGSPGPPPWLYQAQRGTPKSNSENQYAFRWPMPGEDQLISSHPDQTYQRGEEGMQLGKQAGDIFSSEGPQEVQLCTEDGGNGVINQHGPLRHPEPAAKATSWRAAIFRVAMLFKNEEQRSPTLPFKAELRAGSELLPSTRSPHGCRLCGAQAATFGLATRFFKKTF</sequence>
<protein>
    <submittedName>
        <fullName evidence="2">Uncharacterized protein</fullName>
    </submittedName>
</protein>
<proteinExistence type="predicted"/>
<reference evidence="2" key="1">
    <citation type="submission" date="2023-03" db="EMBL/GenBank/DDBJ databases">
        <title>Electrophorus voltai genome.</title>
        <authorList>
            <person name="Bian C."/>
        </authorList>
    </citation>
    <scope>NUCLEOTIDE SEQUENCE</scope>
    <source>
        <strain evidence="2">CB-2022</strain>
        <tissue evidence="2">Muscle</tissue>
    </source>
</reference>